<dbReference type="Gene3D" id="3.90.226.10">
    <property type="entry name" value="2-enoyl-CoA Hydratase, Chain A, domain 1"/>
    <property type="match status" value="2"/>
</dbReference>
<dbReference type="GO" id="GO:0016853">
    <property type="term" value="F:isomerase activity"/>
    <property type="evidence" value="ECO:0007669"/>
    <property type="project" value="UniProtKB-KW"/>
</dbReference>
<evidence type="ECO:0000259" key="8">
    <source>
        <dbReference type="Pfam" id="PF16113"/>
    </source>
</evidence>
<dbReference type="EC" id="3.1.2.4" evidence="3"/>
<keyword evidence="10" id="KW-1185">Reference proteome</keyword>
<dbReference type="AlphaFoldDB" id="A0A0B1STH8"/>
<evidence type="ECO:0000256" key="7">
    <source>
        <dbReference type="ARBA" id="ARBA00031181"/>
    </source>
</evidence>
<gene>
    <name evidence="9" type="ORF">OESDEN_13392</name>
</gene>
<evidence type="ECO:0000313" key="9">
    <source>
        <dbReference type="EMBL" id="KHJ86842.1"/>
    </source>
</evidence>
<comment type="catalytic activity">
    <reaction evidence="1">
        <text>3-hydroxy-2-methylpropanoyl-CoA + H2O = 3-hydroxy-2-methylpropanoate + CoA + H(+)</text>
        <dbReference type="Rhea" id="RHEA:20888"/>
        <dbReference type="ChEBI" id="CHEBI:11805"/>
        <dbReference type="ChEBI" id="CHEBI:15377"/>
        <dbReference type="ChEBI" id="CHEBI:15378"/>
        <dbReference type="ChEBI" id="CHEBI:57287"/>
        <dbReference type="ChEBI" id="CHEBI:57340"/>
        <dbReference type="EC" id="3.1.2.4"/>
    </reaction>
</comment>
<dbReference type="PANTHER" id="PTHR43176:SF3">
    <property type="entry name" value="3-HYDROXYISOBUTYRYL-COA HYDROLASE, MITOCHONDRIAL"/>
    <property type="match status" value="1"/>
</dbReference>
<dbReference type="Proteomes" id="UP000053660">
    <property type="component" value="Unassembled WGS sequence"/>
</dbReference>
<comment type="function">
    <text evidence="6">Hydrolyzes 3-hydroxyisobutyryl-CoA (HIBYL-CoA), a saline catabolite. Has high activity toward isobutyryl-CoA. Could be an isobutyryl-CoA dehydrogenase that functions in valine catabolism. Also hydrolyzes 3-hydroxypropanoyl-CoA.</text>
</comment>
<dbReference type="SUPFAM" id="SSF52096">
    <property type="entry name" value="ClpP/crotonase"/>
    <property type="match status" value="1"/>
</dbReference>
<reference evidence="9 10" key="1">
    <citation type="submission" date="2014-03" db="EMBL/GenBank/DDBJ databases">
        <title>Draft genome of the hookworm Oesophagostomum dentatum.</title>
        <authorList>
            <person name="Mitreva M."/>
        </authorList>
    </citation>
    <scope>NUCLEOTIDE SEQUENCE [LARGE SCALE GENOMIC DNA]</scope>
    <source>
        <strain evidence="9 10">OD-Hann</strain>
    </source>
</reference>
<dbReference type="InterPro" id="IPR032259">
    <property type="entry name" value="HIBYL-CoA-H"/>
</dbReference>
<sequence>IFFRKWNDDKNVDLIILKGSGEKAFCAGGDVLAVIRSAKEAKEGSKTTIHMDFFKEEYYLNHLIGVLSKPFVAFIDGIVMGGGCGLSVNGKFRVGTERTMLAMPETALGLFPDVGGSFFLSRLKNNLGNYLALTGYRLQGADAFHAGLATHYVPSSKLGELQEKLVSLGSVTDKILIDKDRNPKWKPTTLEEVTDEKLAWYFSPLEQDRDIDVTRPLSRL</sequence>
<dbReference type="InterPro" id="IPR029045">
    <property type="entry name" value="ClpP/crotonase-like_dom_sf"/>
</dbReference>
<keyword evidence="9" id="KW-0413">Isomerase</keyword>
<dbReference type="UniPathway" id="UPA00362"/>
<keyword evidence="5" id="KW-0378">Hydrolase</keyword>
<feature type="domain" description="Enoyl-CoA hydratase/isomerase" evidence="8">
    <location>
        <begin position="3"/>
        <end position="168"/>
    </location>
</feature>
<evidence type="ECO:0000256" key="4">
    <source>
        <dbReference type="ARBA" id="ARBA00016714"/>
    </source>
</evidence>
<dbReference type="OrthoDB" id="1737613at2759"/>
<dbReference type="EMBL" id="KN559255">
    <property type="protein sequence ID" value="KHJ86842.1"/>
    <property type="molecule type" value="Genomic_DNA"/>
</dbReference>
<dbReference type="GO" id="GO:0003860">
    <property type="term" value="F:3-hydroxyisobutyryl-CoA hydrolase activity"/>
    <property type="evidence" value="ECO:0007669"/>
    <property type="project" value="UniProtKB-EC"/>
</dbReference>
<evidence type="ECO:0000256" key="3">
    <source>
        <dbReference type="ARBA" id="ARBA00011915"/>
    </source>
</evidence>
<dbReference type="PANTHER" id="PTHR43176">
    <property type="entry name" value="3-HYDROXYISOBUTYRYL-COA HYDROLASE-RELATED"/>
    <property type="match status" value="1"/>
</dbReference>
<evidence type="ECO:0000313" key="10">
    <source>
        <dbReference type="Proteomes" id="UP000053660"/>
    </source>
</evidence>
<organism evidence="9 10">
    <name type="scientific">Oesophagostomum dentatum</name>
    <name type="common">Nodular worm</name>
    <dbReference type="NCBI Taxonomy" id="61180"/>
    <lineage>
        <taxon>Eukaryota</taxon>
        <taxon>Metazoa</taxon>
        <taxon>Ecdysozoa</taxon>
        <taxon>Nematoda</taxon>
        <taxon>Chromadorea</taxon>
        <taxon>Rhabditida</taxon>
        <taxon>Rhabditina</taxon>
        <taxon>Rhabditomorpha</taxon>
        <taxon>Strongyloidea</taxon>
        <taxon>Strongylidae</taxon>
        <taxon>Oesophagostomum</taxon>
    </lineage>
</organism>
<name>A0A0B1STH8_OESDE</name>
<dbReference type="CDD" id="cd06558">
    <property type="entry name" value="crotonase-like"/>
    <property type="match status" value="1"/>
</dbReference>
<evidence type="ECO:0000256" key="1">
    <source>
        <dbReference type="ARBA" id="ARBA00001709"/>
    </source>
</evidence>
<evidence type="ECO:0000256" key="6">
    <source>
        <dbReference type="ARBA" id="ARBA00024871"/>
    </source>
</evidence>
<dbReference type="Pfam" id="PF16113">
    <property type="entry name" value="ECH_2"/>
    <property type="match status" value="1"/>
</dbReference>
<accession>A0A0B1STH8</accession>
<proteinExistence type="inferred from homology"/>
<dbReference type="GO" id="GO:0006574">
    <property type="term" value="P:L-valine catabolic process"/>
    <property type="evidence" value="ECO:0007669"/>
    <property type="project" value="UniProtKB-UniPathway"/>
</dbReference>
<comment type="similarity">
    <text evidence="2">Belongs to the enoyl-CoA hydratase/isomerase family.</text>
</comment>
<evidence type="ECO:0000256" key="5">
    <source>
        <dbReference type="ARBA" id="ARBA00022801"/>
    </source>
</evidence>
<protein>
    <recommendedName>
        <fullName evidence="4">3-hydroxyisobutyryl-CoA hydrolase, mitochondrial</fullName>
        <ecNumber evidence="3">3.1.2.4</ecNumber>
    </recommendedName>
    <alternativeName>
        <fullName evidence="7">3-hydroxyisobutyryl-coenzyme A hydrolase</fullName>
    </alternativeName>
</protein>
<dbReference type="InterPro" id="IPR045004">
    <property type="entry name" value="ECH_dom"/>
</dbReference>
<evidence type="ECO:0000256" key="2">
    <source>
        <dbReference type="ARBA" id="ARBA00005254"/>
    </source>
</evidence>
<feature type="non-terminal residue" evidence="9">
    <location>
        <position position="1"/>
    </location>
</feature>